<protein>
    <submittedName>
        <fullName evidence="1">Uncharacterized protein</fullName>
    </submittedName>
</protein>
<gene>
    <name evidence="1" type="ORF">IAC69_03535</name>
</gene>
<organism evidence="1 2">
    <name type="scientific">Candidatus Enterousia avistercoris</name>
    <dbReference type="NCBI Taxonomy" id="2840788"/>
    <lineage>
        <taxon>Bacteria</taxon>
        <taxon>Pseudomonadati</taxon>
        <taxon>Pseudomonadota</taxon>
        <taxon>Alphaproteobacteria</taxon>
        <taxon>Candidatus Enterousia</taxon>
    </lineage>
</organism>
<evidence type="ECO:0000313" key="2">
    <source>
        <dbReference type="Proteomes" id="UP000823630"/>
    </source>
</evidence>
<evidence type="ECO:0000313" key="1">
    <source>
        <dbReference type="EMBL" id="MBO8425522.1"/>
    </source>
</evidence>
<dbReference type="EMBL" id="JADINC010000056">
    <property type="protein sequence ID" value="MBO8425522.1"/>
    <property type="molecule type" value="Genomic_DNA"/>
</dbReference>
<dbReference type="Proteomes" id="UP000823630">
    <property type="component" value="Unassembled WGS sequence"/>
</dbReference>
<proteinExistence type="predicted"/>
<name>A0A9D9DD68_9PROT</name>
<reference evidence="1" key="2">
    <citation type="journal article" date="2021" name="PeerJ">
        <title>Extensive microbial diversity within the chicken gut microbiome revealed by metagenomics and culture.</title>
        <authorList>
            <person name="Gilroy R."/>
            <person name="Ravi A."/>
            <person name="Getino M."/>
            <person name="Pursley I."/>
            <person name="Horton D.L."/>
            <person name="Alikhan N.F."/>
            <person name="Baker D."/>
            <person name="Gharbi K."/>
            <person name="Hall N."/>
            <person name="Watson M."/>
            <person name="Adriaenssens E.M."/>
            <person name="Foster-Nyarko E."/>
            <person name="Jarju S."/>
            <person name="Secka A."/>
            <person name="Antonio M."/>
            <person name="Oren A."/>
            <person name="Chaudhuri R.R."/>
            <person name="La Ragione R."/>
            <person name="Hildebrand F."/>
            <person name="Pallen M.J."/>
        </authorList>
    </citation>
    <scope>NUCLEOTIDE SEQUENCE</scope>
    <source>
        <strain evidence="1">8207</strain>
    </source>
</reference>
<dbReference type="AlphaFoldDB" id="A0A9D9DD68"/>
<sequence>MKIEYQRITINSKNINEYENGLLGGRAECPMSFTNQQPAGQNVPEEKVIIYSYDFAPDIDIKVWAPLYKLACQINATQDKLLAHELQHVHNNRFIHPFALSNGNPFAFIALVSLDEISACVAGELYDLRARSKTVNKPNLMSGLGAGKVGTALNRAIDSFAEDNLAFYLDYGVDKYKNIIDGLTKKHANTALLLELLEMRNYILDQNPDIIRMASYTPQFMNAIDHYFTFDGESIADRASRSALVKASKKFNRLEPHIFAAARKCIGR</sequence>
<accession>A0A9D9DD68</accession>
<reference evidence="1" key="1">
    <citation type="submission" date="2020-10" db="EMBL/GenBank/DDBJ databases">
        <authorList>
            <person name="Gilroy R."/>
        </authorList>
    </citation>
    <scope>NUCLEOTIDE SEQUENCE</scope>
    <source>
        <strain evidence="1">8207</strain>
    </source>
</reference>
<comment type="caution">
    <text evidence="1">The sequence shown here is derived from an EMBL/GenBank/DDBJ whole genome shotgun (WGS) entry which is preliminary data.</text>
</comment>